<feature type="region of interest" description="Disordered" evidence="5">
    <location>
        <begin position="139"/>
        <end position="181"/>
    </location>
</feature>
<sequence length="181" mass="20218" precursor="true">MKKLAVLLAAGLALPGCSTILNNLPGVYSLDIEQGNIIDQSMVDQLRPNMTKRQVLYIMGSPMLADAFHERRWDYLYSEQPSGEDRVQKRISLFFNGENLMGVQGDFRPSSLPVVKESTETSVDLPKRELDRSMWEKISGMFSDEPDTLPRRTGAANSTDAKPEPAAAEKGKEILEEDVEQ</sequence>
<comment type="subcellular location">
    <subcellularLocation>
        <location evidence="4">Cell outer membrane</location>
    </subcellularLocation>
</comment>
<keyword evidence="3 4" id="KW-0998">Cell outer membrane</keyword>
<evidence type="ECO:0000256" key="1">
    <source>
        <dbReference type="ARBA" id="ARBA00022729"/>
    </source>
</evidence>
<accession>A0A177NUQ6</accession>
<dbReference type="InterPro" id="IPR037873">
    <property type="entry name" value="BamE-like"/>
</dbReference>
<dbReference type="Pfam" id="PF04355">
    <property type="entry name" value="BamE"/>
    <property type="match status" value="1"/>
</dbReference>
<keyword evidence="8" id="KW-1185">Reference proteome</keyword>
<feature type="signal peptide" evidence="4">
    <location>
        <begin position="1"/>
        <end position="18"/>
    </location>
</feature>
<dbReference type="GO" id="GO:0051205">
    <property type="term" value="P:protein insertion into membrane"/>
    <property type="evidence" value="ECO:0007669"/>
    <property type="project" value="UniProtKB-UniRule"/>
</dbReference>
<evidence type="ECO:0000256" key="4">
    <source>
        <dbReference type="HAMAP-Rule" id="MF_00925"/>
    </source>
</evidence>
<dbReference type="EMBL" id="LUUK01000091">
    <property type="protein sequence ID" value="OAI21797.1"/>
    <property type="molecule type" value="Genomic_DNA"/>
</dbReference>
<comment type="caution">
    <text evidence="7">The sequence shown here is derived from an EMBL/GenBank/DDBJ whole genome shotgun (WGS) entry which is preliminary data.</text>
</comment>
<dbReference type="GO" id="GO:0030674">
    <property type="term" value="F:protein-macromolecule adaptor activity"/>
    <property type="evidence" value="ECO:0007669"/>
    <property type="project" value="TreeGrafter"/>
</dbReference>
<evidence type="ECO:0000313" key="7">
    <source>
        <dbReference type="EMBL" id="OAI21797.1"/>
    </source>
</evidence>
<dbReference type="Proteomes" id="UP000077628">
    <property type="component" value="Unassembled WGS sequence"/>
</dbReference>
<dbReference type="InterPro" id="IPR007450">
    <property type="entry name" value="BamE_dom"/>
</dbReference>
<dbReference type="RefSeq" id="WP_064026747.1">
    <property type="nucleotide sequence ID" value="NZ_LUUK01000091.1"/>
</dbReference>
<feature type="chain" id="PRO_5009002039" description="Outer membrane protein assembly factor BamE" evidence="4">
    <location>
        <begin position="19"/>
        <end position="181"/>
    </location>
</feature>
<feature type="compositionally biased region" description="Basic and acidic residues" evidence="5">
    <location>
        <begin position="161"/>
        <end position="174"/>
    </location>
</feature>
<comment type="subunit">
    <text evidence="4">Part of the Bam complex.</text>
</comment>
<comment type="similarity">
    <text evidence="4">Belongs to the BamE family.</text>
</comment>
<name>A0A177NUQ6_9GAMM</name>
<evidence type="ECO:0000256" key="2">
    <source>
        <dbReference type="ARBA" id="ARBA00023136"/>
    </source>
</evidence>
<keyword evidence="2 4" id="KW-0472">Membrane</keyword>
<dbReference type="STRING" id="702114.A1355_22980"/>
<evidence type="ECO:0000256" key="5">
    <source>
        <dbReference type="SAM" id="MobiDB-lite"/>
    </source>
</evidence>
<comment type="function">
    <text evidence="4">Part of the outer membrane protein assembly complex, which is involved in assembly and insertion of beta-barrel proteins into the outer membrane.</text>
</comment>
<evidence type="ECO:0000259" key="6">
    <source>
        <dbReference type="Pfam" id="PF04355"/>
    </source>
</evidence>
<proteinExistence type="inferred from homology"/>
<gene>
    <name evidence="4" type="primary">bamE</name>
    <name evidence="7" type="ORF">A1355_22980</name>
</gene>
<dbReference type="OrthoDB" id="9808250at2"/>
<keyword evidence="1 4" id="KW-0732">Signal</keyword>
<dbReference type="PANTHER" id="PTHR37482">
    <property type="entry name" value="OUTER MEMBRANE PROTEIN ASSEMBLY FACTOR BAME"/>
    <property type="match status" value="1"/>
</dbReference>
<dbReference type="HAMAP" id="MF_00925">
    <property type="entry name" value="OM_assembly_BamE"/>
    <property type="match status" value="1"/>
</dbReference>
<dbReference type="GO" id="GO:0043165">
    <property type="term" value="P:Gram-negative-bacterium-type cell outer membrane assembly"/>
    <property type="evidence" value="ECO:0007669"/>
    <property type="project" value="UniProtKB-UniRule"/>
</dbReference>
<feature type="domain" description="Outer membrane protein assembly factor BamE" evidence="6">
    <location>
        <begin position="35"/>
        <end position="100"/>
    </location>
</feature>
<evidence type="ECO:0000313" key="8">
    <source>
        <dbReference type="Proteomes" id="UP000077628"/>
    </source>
</evidence>
<dbReference type="GO" id="GO:1990063">
    <property type="term" value="C:Bam protein complex"/>
    <property type="evidence" value="ECO:0007669"/>
    <property type="project" value="TreeGrafter"/>
</dbReference>
<reference evidence="8" key="1">
    <citation type="submission" date="2016-03" db="EMBL/GenBank/DDBJ databases">
        <authorList>
            <person name="Heylen K."/>
            <person name="De Vos P."/>
            <person name="Vekeman B."/>
        </authorList>
    </citation>
    <scope>NUCLEOTIDE SEQUENCE [LARGE SCALE GENOMIC DNA]</scope>
    <source>
        <strain evidence="8">R-45383</strain>
    </source>
</reference>
<dbReference type="AlphaFoldDB" id="A0A177NUQ6"/>
<dbReference type="InterPro" id="IPR026592">
    <property type="entry name" value="BamE"/>
</dbReference>
<evidence type="ECO:0000256" key="3">
    <source>
        <dbReference type="ARBA" id="ARBA00023237"/>
    </source>
</evidence>
<organism evidence="7 8">
    <name type="scientific">Methylomonas koyamae</name>
    <dbReference type="NCBI Taxonomy" id="702114"/>
    <lineage>
        <taxon>Bacteria</taxon>
        <taxon>Pseudomonadati</taxon>
        <taxon>Pseudomonadota</taxon>
        <taxon>Gammaproteobacteria</taxon>
        <taxon>Methylococcales</taxon>
        <taxon>Methylococcaceae</taxon>
        <taxon>Methylomonas</taxon>
    </lineage>
</organism>
<dbReference type="Gene3D" id="3.30.1450.10">
    <property type="match status" value="1"/>
</dbReference>
<protein>
    <recommendedName>
        <fullName evidence="4">Outer membrane protein assembly factor BamE</fullName>
    </recommendedName>
</protein>
<dbReference type="PANTHER" id="PTHR37482:SF1">
    <property type="entry name" value="OUTER MEMBRANE PROTEIN ASSEMBLY FACTOR BAME"/>
    <property type="match status" value="1"/>
</dbReference>